<evidence type="ECO:0000313" key="2">
    <source>
        <dbReference type="Proteomes" id="UP000268014"/>
    </source>
</evidence>
<sequence length="106" mass="12238">MLTDYCPYYRRLHNVGTVRLQIVCPSCSELCGSEFCAPEKSTEKRIGDPTRTVMKPSLPLNYDYLRLLWLLHGTANSKIKQIPTWNFRGDTMMFTEHSMNSRESGC</sequence>
<organism evidence="1 2">
    <name type="scientific">Haemonchus placei</name>
    <name type="common">Barber's pole worm</name>
    <dbReference type="NCBI Taxonomy" id="6290"/>
    <lineage>
        <taxon>Eukaryota</taxon>
        <taxon>Metazoa</taxon>
        <taxon>Ecdysozoa</taxon>
        <taxon>Nematoda</taxon>
        <taxon>Chromadorea</taxon>
        <taxon>Rhabditida</taxon>
        <taxon>Rhabditina</taxon>
        <taxon>Rhabditomorpha</taxon>
        <taxon>Strongyloidea</taxon>
        <taxon>Trichostrongylidae</taxon>
        <taxon>Haemonchus</taxon>
    </lineage>
</organism>
<dbReference type="EMBL" id="UZAF01021360">
    <property type="protein sequence ID" value="VDO77510.1"/>
    <property type="molecule type" value="Genomic_DNA"/>
</dbReference>
<accession>A0A3P7XRP1</accession>
<reference evidence="1 2" key="1">
    <citation type="submission" date="2018-11" db="EMBL/GenBank/DDBJ databases">
        <authorList>
            <consortium name="Pathogen Informatics"/>
        </authorList>
    </citation>
    <scope>NUCLEOTIDE SEQUENCE [LARGE SCALE GENOMIC DNA]</scope>
    <source>
        <strain evidence="1 2">MHpl1</strain>
    </source>
</reference>
<name>A0A3P7XRP1_HAEPC</name>
<dbReference type="OrthoDB" id="10320830at2759"/>
<protein>
    <submittedName>
        <fullName evidence="1">Uncharacterized protein</fullName>
    </submittedName>
</protein>
<keyword evidence="2" id="KW-1185">Reference proteome</keyword>
<evidence type="ECO:0000313" key="1">
    <source>
        <dbReference type="EMBL" id="VDO77510.1"/>
    </source>
</evidence>
<proteinExistence type="predicted"/>
<dbReference type="Proteomes" id="UP000268014">
    <property type="component" value="Unassembled WGS sequence"/>
</dbReference>
<gene>
    <name evidence="1" type="ORF">HPLM_LOCUS19480</name>
</gene>
<dbReference type="AlphaFoldDB" id="A0A3P7XRP1"/>